<reference evidence="2" key="1">
    <citation type="journal article" date="2019" name="Int. J. Syst. Evol. Microbiol.">
        <title>The Global Catalogue of Microorganisms (GCM) 10K type strain sequencing project: providing services to taxonomists for standard genome sequencing and annotation.</title>
        <authorList>
            <consortium name="The Broad Institute Genomics Platform"/>
            <consortium name="The Broad Institute Genome Sequencing Center for Infectious Disease"/>
            <person name="Wu L."/>
            <person name="Ma J."/>
        </authorList>
    </citation>
    <scope>NUCLEOTIDE SEQUENCE [LARGE SCALE GENOMIC DNA]</scope>
    <source>
        <strain evidence="2">KACC 14249</strain>
    </source>
</reference>
<organism evidence="1 2">
    <name type="scientific">Angustibacter luteus</name>
    <dbReference type="NCBI Taxonomy" id="658456"/>
    <lineage>
        <taxon>Bacteria</taxon>
        <taxon>Bacillati</taxon>
        <taxon>Actinomycetota</taxon>
        <taxon>Actinomycetes</taxon>
        <taxon>Kineosporiales</taxon>
        <taxon>Kineosporiaceae</taxon>
    </lineage>
</organism>
<dbReference type="EMBL" id="JBHSRD010000002">
    <property type="protein sequence ID" value="MFC6005938.1"/>
    <property type="molecule type" value="Genomic_DNA"/>
</dbReference>
<dbReference type="RefSeq" id="WP_345716807.1">
    <property type="nucleotide sequence ID" value="NZ_BAABFP010000005.1"/>
</dbReference>
<gene>
    <name evidence="1" type="ORF">ACFQDO_02245</name>
</gene>
<accession>A0ABW1JAK7</accession>
<keyword evidence="2" id="KW-1185">Reference proteome</keyword>
<evidence type="ECO:0000313" key="2">
    <source>
        <dbReference type="Proteomes" id="UP001596189"/>
    </source>
</evidence>
<sequence>MTRAPQTTHRTAQAYRRAVLAAVDAAVSERLREVEVRGGSPDDLGEPAELAERMAATLPSAAHPLDVELGPFYDTTGLCAWWAVSRQALSDRVRRGTLLACRTADGHLVYPSFQFAKDGTVRAGIVDAVSVFSRHGVDGWTAAVWFTTPSPAFDGESAVDHLVVHRSSAAAVARVVGQAQADVATWAA</sequence>
<comment type="caution">
    <text evidence="1">The sequence shown here is derived from an EMBL/GenBank/DDBJ whole genome shotgun (WGS) entry which is preliminary data.</text>
</comment>
<protein>
    <submittedName>
        <fullName evidence="1">Uncharacterized protein</fullName>
    </submittedName>
</protein>
<name>A0ABW1JAK7_9ACTN</name>
<dbReference type="Proteomes" id="UP001596189">
    <property type="component" value="Unassembled WGS sequence"/>
</dbReference>
<proteinExistence type="predicted"/>
<evidence type="ECO:0000313" key="1">
    <source>
        <dbReference type="EMBL" id="MFC6005938.1"/>
    </source>
</evidence>